<accession>A0A2D2AZM9</accession>
<dbReference type="Gene3D" id="2.60.120.10">
    <property type="entry name" value="Jelly Rolls"/>
    <property type="match status" value="1"/>
</dbReference>
<keyword evidence="2" id="KW-1185">Reference proteome</keyword>
<proteinExistence type="predicted"/>
<dbReference type="Proteomes" id="UP000228945">
    <property type="component" value="Chromosome"/>
</dbReference>
<reference evidence="1 2" key="1">
    <citation type="submission" date="2017-10" db="EMBL/GenBank/DDBJ databases">
        <title>Genome sequence of Caulobacter mirabilis FWC38.</title>
        <authorList>
            <person name="Fiebig A."/>
            <person name="Crosson S."/>
        </authorList>
    </citation>
    <scope>NUCLEOTIDE SEQUENCE [LARGE SCALE GENOMIC DNA]</scope>
    <source>
        <strain evidence="1 2">FWC 38</strain>
    </source>
</reference>
<dbReference type="CDD" id="cd10548">
    <property type="entry name" value="cupin_CDO"/>
    <property type="match status" value="1"/>
</dbReference>
<dbReference type="KEGG" id="cmb:CSW64_14140"/>
<dbReference type="AlphaFoldDB" id="A0A2D2AZM9"/>
<sequence length="422" mass="46968">MIRQAWPRPEVLFSDAPPAGASEAGAGGVSPAEHYTGYVFPVSGQGTISFTFKADRPFRIVVNSQPKPSYGSREVVVLEVTDRRAAFLRANTDLPRDVLDETTEAKALLNPGAEQLAYWLSLDTNNRVLKYGKGEMLNRLVLFTYRFPPKPEPPLADPFAYLAGLKCIALSGVETASVADHALSSLPVTLDPPPQIIATDQITLEDIAENLFSVAADLPQACQALYANVAGPSVTLRPKDFPEFPEAINYSINTPGGLCYRKLDEKPKQFGYLRITMDPNLGDSPGSPYVLEIWPAQHGSPIHDHGDACAVIKVLEGTIRVKWFPGLSPDIEVPFGQVDLTEGDVTFLTPRAYQIHQLFNPDDRKRMTATIQCYRYPADDTVHYEYFDYVEDGVIKQFTPDSDWEYLEFKALIRKEWDARPR</sequence>
<gene>
    <name evidence="1" type="ORF">CSW64_14140</name>
</gene>
<evidence type="ECO:0008006" key="3">
    <source>
        <dbReference type="Google" id="ProtNLM"/>
    </source>
</evidence>
<organism evidence="1 2">
    <name type="scientific">Caulobacter mirabilis</name>
    <dbReference type="NCBI Taxonomy" id="69666"/>
    <lineage>
        <taxon>Bacteria</taxon>
        <taxon>Pseudomonadati</taxon>
        <taxon>Pseudomonadota</taxon>
        <taxon>Alphaproteobacteria</taxon>
        <taxon>Caulobacterales</taxon>
        <taxon>Caulobacteraceae</taxon>
        <taxon>Caulobacter</taxon>
    </lineage>
</organism>
<protein>
    <recommendedName>
        <fullName evidence="3">Cysteine dioxygenase</fullName>
    </recommendedName>
</protein>
<dbReference type="InterPro" id="IPR014710">
    <property type="entry name" value="RmlC-like_jellyroll"/>
</dbReference>
<dbReference type="SUPFAM" id="SSF51182">
    <property type="entry name" value="RmlC-like cupins"/>
    <property type="match status" value="1"/>
</dbReference>
<evidence type="ECO:0000313" key="1">
    <source>
        <dbReference type="EMBL" id="ATQ43468.1"/>
    </source>
</evidence>
<dbReference type="EMBL" id="CP024201">
    <property type="protein sequence ID" value="ATQ43468.1"/>
    <property type="molecule type" value="Genomic_DNA"/>
</dbReference>
<dbReference type="InterPro" id="IPR011051">
    <property type="entry name" value="RmlC_Cupin_sf"/>
</dbReference>
<evidence type="ECO:0000313" key="2">
    <source>
        <dbReference type="Proteomes" id="UP000228945"/>
    </source>
</evidence>
<name>A0A2D2AZM9_9CAUL</name>